<accession>X1TGU6</accession>
<evidence type="ECO:0000313" key="1">
    <source>
        <dbReference type="EMBL" id="GAI79269.1"/>
    </source>
</evidence>
<gene>
    <name evidence="1" type="ORF">S12H4_16556</name>
</gene>
<dbReference type="EMBL" id="BARW01008014">
    <property type="protein sequence ID" value="GAI79269.1"/>
    <property type="molecule type" value="Genomic_DNA"/>
</dbReference>
<organism evidence="1">
    <name type="scientific">marine sediment metagenome</name>
    <dbReference type="NCBI Taxonomy" id="412755"/>
    <lineage>
        <taxon>unclassified sequences</taxon>
        <taxon>metagenomes</taxon>
        <taxon>ecological metagenomes</taxon>
    </lineage>
</organism>
<evidence type="ECO:0008006" key="2">
    <source>
        <dbReference type="Google" id="ProtNLM"/>
    </source>
</evidence>
<feature type="non-terminal residue" evidence="1">
    <location>
        <position position="114"/>
    </location>
</feature>
<dbReference type="AlphaFoldDB" id="X1TGU6"/>
<name>X1TGU6_9ZZZZ</name>
<reference evidence="1" key="1">
    <citation type="journal article" date="2014" name="Front. Microbiol.">
        <title>High frequency of phylogenetically diverse reductive dehalogenase-homologous genes in deep subseafloor sedimentary metagenomes.</title>
        <authorList>
            <person name="Kawai M."/>
            <person name="Futagami T."/>
            <person name="Toyoda A."/>
            <person name="Takaki Y."/>
            <person name="Nishi S."/>
            <person name="Hori S."/>
            <person name="Arai W."/>
            <person name="Tsubouchi T."/>
            <person name="Morono Y."/>
            <person name="Uchiyama I."/>
            <person name="Ito T."/>
            <person name="Fujiyama A."/>
            <person name="Inagaki F."/>
            <person name="Takami H."/>
        </authorList>
    </citation>
    <scope>NUCLEOTIDE SEQUENCE</scope>
    <source>
        <strain evidence="1">Expedition CK06-06</strain>
    </source>
</reference>
<protein>
    <recommendedName>
        <fullName evidence="2">GAF domain-containing protein</fullName>
    </recommendedName>
</protein>
<sequence length="114" mass="13150">MTLTKDLRGLLVLIIRNVTREIGISHARIYLLDNKANEYVREVHYGKERRRQFGDSLPNEAPLVQMLYRSRDIGPLLKEEVISHFQTREPEHLKEVEAQLRSMGAAVLLPAFIG</sequence>
<comment type="caution">
    <text evidence="1">The sequence shown here is derived from an EMBL/GenBank/DDBJ whole genome shotgun (WGS) entry which is preliminary data.</text>
</comment>
<proteinExistence type="predicted"/>